<feature type="chain" id="PRO_5045179151" evidence="1">
    <location>
        <begin position="22"/>
        <end position="147"/>
    </location>
</feature>
<sequence>MKTIKTILALFFLGTIGTVQAQENNVQAETKITYYQQRGAEDAKFELAFTAKTKAEEKAFWKEQKAYEKELKERNRKAYRAYIASKKDVYASHHYSCDTHCHHSDAFYSHARFYYYQYNQPNYQRTPSNTSVKTQIGVRAPSVRLGL</sequence>
<feature type="signal peptide" evidence="1">
    <location>
        <begin position="1"/>
        <end position="21"/>
    </location>
</feature>
<comment type="caution">
    <text evidence="2">The sequence shown here is derived from an EMBL/GenBank/DDBJ whole genome shotgun (WGS) entry which is preliminary data.</text>
</comment>
<accession>A0ABV4T830</accession>
<protein>
    <submittedName>
        <fullName evidence="2">Uncharacterized protein</fullName>
    </submittedName>
</protein>
<name>A0ABV4T830_9FLAO</name>
<keyword evidence="1" id="KW-0732">Signal</keyword>
<reference evidence="2 3" key="1">
    <citation type="submission" date="2024-04" db="EMBL/GenBank/DDBJ databases">
        <title>New Clade of Flavobacterium.</title>
        <authorList>
            <person name="Matos L."/>
            <person name="Proenca D.N."/>
            <person name="Fransisco R.M."/>
            <person name="Chung A.P."/>
            <person name="Maccario L."/>
            <person name="Sorensen S.J."/>
            <person name="Morais P.V."/>
        </authorList>
    </citation>
    <scope>NUCLEOTIDE SEQUENCE [LARGE SCALE GENOMIC DNA]</scope>
    <source>
        <strain evidence="2 3">FZUC8N2.13</strain>
    </source>
</reference>
<dbReference type="Proteomes" id="UP001574169">
    <property type="component" value="Unassembled WGS sequence"/>
</dbReference>
<proteinExistence type="predicted"/>
<evidence type="ECO:0000313" key="3">
    <source>
        <dbReference type="Proteomes" id="UP001574169"/>
    </source>
</evidence>
<evidence type="ECO:0000256" key="1">
    <source>
        <dbReference type="SAM" id="SignalP"/>
    </source>
</evidence>
<gene>
    <name evidence="2" type="ORF">AAGV28_02700</name>
</gene>
<keyword evidence="3" id="KW-1185">Reference proteome</keyword>
<evidence type="ECO:0000313" key="2">
    <source>
        <dbReference type="EMBL" id="MFA9190270.1"/>
    </source>
</evidence>
<dbReference type="EMBL" id="JBCFQL010000002">
    <property type="protein sequence ID" value="MFA9190270.1"/>
    <property type="molecule type" value="Genomic_DNA"/>
</dbReference>
<organism evidence="2 3">
    <name type="scientific">Flavobacterium zubiriense</name>
    <dbReference type="NCBI Taxonomy" id="3138075"/>
    <lineage>
        <taxon>Bacteria</taxon>
        <taxon>Pseudomonadati</taxon>
        <taxon>Bacteroidota</taxon>
        <taxon>Flavobacteriia</taxon>
        <taxon>Flavobacteriales</taxon>
        <taxon>Flavobacteriaceae</taxon>
        <taxon>Flavobacterium</taxon>
    </lineage>
</organism>
<dbReference type="RefSeq" id="WP_373405285.1">
    <property type="nucleotide sequence ID" value="NZ_JBCFQL010000002.1"/>
</dbReference>